<dbReference type="InterPro" id="IPR010656">
    <property type="entry name" value="DctM"/>
</dbReference>
<dbReference type="Proteomes" id="UP000249008">
    <property type="component" value="Chromosome 1"/>
</dbReference>
<dbReference type="EMBL" id="LS483487">
    <property type="protein sequence ID" value="SQJ00132.1"/>
    <property type="molecule type" value="Genomic_DNA"/>
</dbReference>
<feature type="transmembrane region" description="Helical" evidence="1">
    <location>
        <begin position="122"/>
        <end position="139"/>
    </location>
</feature>
<feature type="transmembrane region" description="Helical" evidence="1">
    <location>
        <begin position="458"/>
        <end position="477"/>
    </location>
</feature>
<gene>
    <name evidence="3" type="primary">siaT_4</name>
    <name evidence="3" type="ORF">NCTC12112_00487</name>
</gene>
<sequence>MEGKNKNSQLSKILLFIIGLALALFHIYTSYFGALPSYQHRVVHLALSMMLVPLCYNLFNIKNEKIKNVFSIGIIAVVSVIGLYSYSIADTMWKSSGTMSGLEIILATILLILLLSFTWKTVGAAMPIIAILCILYALFGPNLPRSIAHRGYTWVRITEVLFKGTNGIFNTPLGVSSIYVSIFVIFAGVLEASGAGDIFIRLTQALLGGFRGGPAKVAVVASSLFGTISGSAVANVVGTGSFTIPLMKKSGFDSEFSGAVETAASSGGQLMPPVMGAAAFIMADYIGSYQEVLTAAIIPAILFYIALFIMIDLEALKKDLKGQSKDELPNFMEELKKGWLLLMPLVLLVFLLVGVRYSAQKSAFFSIIFLVVIMLVYPGKKRSVSEILHLIASSSKGMVSVALTTGTAGIIVGMLMLTGIGYKLSSLLISLSQGNVMLLLILTMVTSVILGMGMPTSAAYVLLATLIVPALENLGIAKIAAHFFVFYFGIMANVTPPVAVAAYTAAGIAKGDAMKTGFVAWRLSLAGFLMPFMFCMNPALLGKGTNGEIILAIMSALIGAYGLATAVQRYFKGNLSWPKTIVVLLGSVSTMMPGIKSDIFGLICLGSIYAIQIIKSKKSYDEGEVNVA</sequence>
<feature type="transmembrane region" description="Helical" evidence="1">
    <location>
        <begin position="549"/>
        <end position="571"/>
    </location>
</feature>
<feature type="transmembrane region" description="Helical" evidence="1">
    <location>
        <begin position="518"/>
        <end position="537"/>
    </location>
</feature>
<feature type="transmembrane region" description="Helical" evidence="1">
    <location>
        <begin position="484"/>
        <end position="506"/>
    </location>
</feature>
<feature type="domain" description="TRAP C4-dicarboxylate transport system permease DctM subunit" evidence="2">
    <location>
        <begin position="111"/>
        <end position="541"/>
    </location>
</feature>
<dbReference type="Pfam" id="PF06808">
    <property type="entry name" value="DctM"/>
    <property type="match status" value="1"/>
</dbReference>
<feature type="transmembrane region" description="Helical" evidence="1">
    <location>
        <begin position="41"/>
        <end position="59"/>
    </location>
</feature>
<evidence type="ECO:0000256" key="1">
    <source>
        <dbReference type="SAM" id="Phobius"/>
    </source>
</evidence>
<dbReference type="PANTHER" id="PTHR43849:SF2">
    <property type="entry name" value="BLL3936 PROTEIN"/>
    <property type="match status" value="1"/>
</dbReference>
<feature type="transmembrane region" description="Helical" evidence="1">
    <location>
        <begin position="178"/>
        <end position="200"/>
    </location>
</feature>
<feature type="transmembrane region" description="Helical" evidence="1">
    <location>
        <begin position="66"/>
        <end position="86"/>
    </location>
</feature>
<keyword evidence="1" id="KW-0472">Membrane</keyword>
<feature type="transmembrane region" description="Helical" evidence="1">
    <location>
        <begin position="338"/>
        <end position="355"/>
    </location>
</feature>
<dbReference type="GeneID" id="78455078"/>
<evidence type="ECO:0000313" key="3">
    <source>
        <dbReference type="EMBL" id="SQJ00132.1"/>
    </source>
</evidence>
<dbReference type="InterPro" id="IPR011853">
    <property type="entry name" value="TRAP_DctM-Dct_fused"/>
</dbReference>
<proteinExistence type="predicted"/>
<keyword evidence="1" id="KW-0812">Transmembrane</keyword>
<keyword evidence="1" id="KW-1133">Transmembrane helix</keyword>
<feature type="transmembrane region" description="Helical" evidence="1">
    <location>
        <begin position="362"/>
        <end position="379"/>
    </location>
</feature>
<evidence type="ECO:0000259" key="2">
    <source>
        <dbReference type="Pfam" id="PF06808"/>
    </source>
</evidence>
<reference evidence="3 4" key="1">
    <citation type="submission" date="2018-06" db="EMBL/GenBank/DDBJ databases">
        <authorList>
            <consortium name="Pathogen Informatics"/>
            <person name="Doyle S."/>
        </authorList>
    </citation>
    <scope>NUCLEOTIDE SEQUENCE [LARGE SCALE GENOMIC DNA]</scope>
    <source>
        <strain evidence="3 4">NCTC12112</strain>
    </source>
</reference>
<feature type="transmembrane region" description="Helical" evidence="1">
    <location>
        <begin position="12"/>
        <end position="29"/>
    </location>
</feature>
<feature type="transmembrane region" description="Helical" evidence="1">
    <location>
        <begin position="98"/>
        <end position="115"/>
    </location>
</feature>
<dbReference type="KEGG" id="ful:C4N20_09660"/>
<dbReference type="RefSeq" id="WP_005979484.1">
    <property type="nucleotide sequence ID" value="NZ_CABKNW010000004.1"/>
</dbReference>
<feature type="transmembrane region" description="Helical" evidence="1">
    <location>
        <begin position="591"/>
        <end position="611"/>
    </location>
</feature>
<protein>
    <submittedName>
        <fullName evidence="3">Neu5Ac permease</fullName>
    </submittedName>
</protein>
<dbReference type="AlphaFoldDB" id="A0AAX2J898"/>
<evidence type="ECO:0000313" key="4">
    <source>
        <dbReference type="Proteomes" id="UP000249008"/>
    </source>
</evidence>
<organism evidence="3 4">
    <name type="scientific">Fusobacterium ulcerans</name>
    <dbReference type="NCBI Taxonomy" id="861"/>
    <lineage>
        <taxon>Bacteria</taxon>
        <taxon>Fusobacteriati</taxon>
        <taxon>Fusobacteriota</taxon>
        <taxon>Fusobacteriia</taxon>
        <taxon>Fusobacteriales</taxon>
        <taxon>Fusobacteriaceae</taxon>
        <taxon>Fusobacterium</taxon>
    </lineage>
</organism>
<feature type="transmembrane region" description="Helical" evidence="1">
    <location>
        <begin position="399"/>
        <end position="422"/>
    </location>
</feature>
<dbReference type="PANTHER" id="PTHR43849">
    <property type="entry name" value="BLL3936 PROTEIN"/>
    <property type="match status" value="1"/>
</dbReference>
<accession>A0AAX2J898</accession>
<dbReference type="NCBIfam" id="TIGR02123">
    <property type="entry name" value="TRAP_fused"/>
    <property type="match status" value="1"/>
</dbReference>
<feature type="transmembrane region" description="Helical" evidence="1">
    <location>
        <begin position="292"/>
        <end position="311"/>
    </location>
</feature>
<feature type="transmembrane region" description="Helical" evidence="1">
    <location>
        <begin position="434"/>
        <end position="452"/>
    </location>
</feature>
<name>A0AAX2J898_9FUSO</name>